<reference evidence="1" key="2">
    <citation type="submission" date="2021-03" db="UniProtKB">
        <authorList>
            <consortium name="EnsemblPlants"/>
        </authorList>
    </citation>
    <scope>IDENTIFICATION</scope>
</reference>
<dbReference type="Proteomes" id="UP000596661">
    <property type="component" value="Chromosome 2"/>
</dbReference>
<reference evidence="1" key="1">
    <citation type="submission" date="2018-11" db="EMBL/GenBank/DDBJ databases">
        <authorList>
            <person name="Grassa J C."/>
        </authorList>
    </citation>
    <scope>NUCLEOTIDE SEQUENCE [LARGE SCALE GENOMIC DNA]</scope>
</reference>
<proteinExistence type="predicted"/>
<dbReference type="AlphaFoldDB" id="A0A803P3A8"/>
<evidence type="ECO:0000313" key="2">
    <source>
        <dbReference type="Proteomes" id="UP000596661"/>
    </source>
</evidence>
<protein>
    <recommendedName>
        <fullName evidence="3">Reverse transcriptase zinc-binding domain-containing protein</fullName>
    </recommendedName>
</protein>
<dbReference type="OMA" id="GRNINCA"/>
<name>A0A803P3A8_CANSA</name>
<dbReference type="PANTHER" id="PTHR47074">
    <property type="entry name" value="BNAC02G40300D PROTEIN"/>
    <property type="match status" value="1"/>
</dbReference>
<evidence type="ECO:0008006" key="3">
    <source>
        <dbReference type="Google" id="ProtNLM"/>
    </source>
</evidence>
<keyword evidence="2" id="KW-1185">Reference proteome</keyword>
<accession>A0A803P3A8</accession>
<dbReference type="Gramene" id="evm.model.02.940">
    <property type="protein sequence ID" value="cds.evm.model.02.940"/>
    <property type="gene ID" value="evm.TU.02.940"/>
</dbReference>
<dbReference type="InterPro" id="IPR052929">
    <property type="entry name" value="RNase_H-like_EbsB-rel"/>
</dbReference>
<evidence type="ECO:0000313" key="1">
    <source>
        <dbReference type="EnsemblPlants" id="cds.evm.model.02.940"/>
    </source>
</evidence>
<dbReference type="EnsemblPlants" id="evm.model.02.940">
    <property type="protein sequence ID" value="cds.evm.model.02.940"/>
    <property type="gene ID" value="evm.TU.02.940"/>
</dbReference>
<dbReference type="EMBL" id="UZAU01000144">
    <property type="status" value="NOT_ANNOTATED_CDS"/>
    <property type="molecule type" value="Genomic_DNA"/>
</dbReference>
<dbReference type="PANTHER" id="PTHR47074:SF11">
    <property type="entry name" value="REVERSE TRANSCRIPTASE-LIKE PROTEIN"/>
    <property type="match status" value="1"/>
</dbReference>
<organism evidence="1 2">
    <name type="scientific">Cannabis sativa</name>
    <name type="common">Hemp</name>
    <name type="synonym">Marijuana</name>
    <dbReference type="NCBI Taxonomy" id="3483"/>
    <lineage>
        <taxon>Eukaryota</taxon>
        <taxon>Viridiplantae</taxon>
        <taxon>Streptophyta</taxon>
        <taxon>Embryophyta</taxon>
        <taxon>Tracheophyta</taxon>
        <taxon>Spermatophyta</taxon>
        <taxon>Magnoliopsida</taxon>
        <taxon>eudicotyledons</taxon>
        <taxon>Gunneridae</taxon>
        <taxon>Pentapetalae</taxon>
        <taxon>rosids</taxon>
        <taxon>fabids</taxon>
        <taxon>Rosales</taxon>
        <taxon>Cannabaceae</taxon>
        <taxon>Cannabis</taxon>
    </lineage>
</organism>
<sequence length="375" mass="43065">MGFWSFVHFNQALLAKQSWRLLDNPTSLLSGLLKSRYLPNNSFFEAPHGHFPSLTWQGILFERELLSAGLRWKIGEGRNINCASEPWIPDHTNFVLTNYRGPAQAVVANLITEDRHWNCHLLHEYFSSLDVDHLLTIPLSYFLTNDKLIWHHHSLGIYNVHSDATMLVRRNIITDSTYSNCCQSWESIGRTLFGCKYARAVWRATNFHFDWNTAGMMHKGDYLIHLTTLHSVNKMEFIICTLWCIWTERNRVVHGQKAKSAAQLASFAKNYLSNYRSAQAKNRPQQNSTPQTSTTTPVIHTPWLPHDYGKLKMNVDATVDSNNNIMGVLIMHAKRTANMTAHSLARYDLGLDEACYWMEFVPPSIYSVIVNDPPV</sequence>